<organism evidence="2 3">
    <name type="scientific">Halobium salinum</name>
    <dbReference type="NCBI Taxonomy" id="1364940"/>
    <lineage>
        <taxon>Archaea</taxon>
        <taxon>Methanobacteriati</taxon>
        <taxon>Methanobacteriota</taxon>
        <taxon>Stenosarchaea group</taxon>
        <taxon>Halobacteria</taxon>
        <taxon>Halobacteriales</taxon>
        <taxon>Haloferacaceae</taxon>
        <taxon>Halobium</taxon>
    </lineage>
</organism>
<feature type="transmembrane region" description="Helical" evidence="1">
    <location>
        <begin position="104"/>
        <end position="124"/>
    </location>
</feature>
<feature type="transmembrane region" description="Helical" evidence="1">
    <location>
        <begin position="60"/>
        <end position="83"/>
    </location>
</feature>
<evidence type="ECO:0000313" key="2">
    <source>
        <dbReference type="EMBL" id="MFC4356604.1"/>
    </source>
</evidence>
<dbReference type="AlphaFoldDB" id="A0ABD5P6W4"/>
<keyword evidence="1" id="KW-0812">Transmembrane</keyword>
<proteinExistence type="predicted"/>
<keyword evidence="1" id="KW-0472">Membrane</keyword>
<accession>A0ABD5P6W4</accession>
<comment type="caution">
    <text evidence="2">The sequence shown here is derived from an EMBL/GenBank/DDBJ whole genome shotgun (WGS) entry which is preliminary data.</text>
</comment>
<dbReference type="InterPro" id="IPR007404">
    <property type="entry name" value="YdjM-like"/>
</dbReference>
<protein>
    <submittedName>
        <fullName evidence="2">Metal-dependent hydrolase</fullName>
    </submittedName>
</protein>
<dbReference type="RefSeq" id="WP_267625041.1">
    <property type="nucleotide sequence ID" value="NZ_JAODIW010000010.1"/>
</dbReference>
<name>A0ABD5P6W4_9EURY</name>
<dbReference type="Proteomes" id="UP001595921">
    <property type="component" value="Unassembled WGS sequence"/>
</dbReference>
<sequence length="185" mass="20123">MVDVLGHLGMAMLWLAPAWFILDREKTAALFVGVGLWFGMLPDVDLVLSNIAPLGVKHHGVFHTVLVVTILAAVIGPLVGIALKKALGDSDWFSDQAANNATGFGFVMVWVAGVAHVFADMLSAPDIADSVEPLWPLYQQSFGIDVVWYNNPWANWGLFIGGILLNVALWAWVRRSDRTNGRATA</sequence>
<reference evidence="2 3" key="1">
    <citation type="journal article" date="2019" name="Int. J. Syst. Evol. Microbiol.">
        <title>The Global Catalogue of Microorganisms (GCM) 10K type strain sequencing project: providing services to taxonomists for standard genome sequencing and annotation.</title>
        <authorList>
            <consortium name="The Broad Institute Genomics Platform"/>
            <consortium name="The Broad Institute Genome Sequencing Center for Infectious Disease"/>
            <person name="Wu L."/>
            <person name="Ma J."/>
        </authorList>
    </citation>
    <scope>NUCLEOTIDE SEQUENCE [LARGE SCALE GENOMIC DNA]</scope>
    <source>
        <strain evidence="2 3">CGMCC 1.12553</strain>
    </source>
</reference>
<evidence type="ECO:0000313" key="3">
    <source>
        <dbReference type="Proteomes" id="UP001595921"/>
    </source>
</evidence>
<keyword evidence="2" id="KW-0378">Hydrolase</keyword>
<dbReference type="EMBL" id="JBHSDS010000002">
    <property type="protein sequence ID" value="MFC4356604.1"/>
    <property type="molecule type" value="Genomic_DNA"/>
</dbReference>
<feature type="transmembrane region" description="Helical" evidence="1">
    <location>
        <begin position="29"/>
        <end position="48"/>
    </location>
</feature>
<evidence type="ECO:0000256" key="1">
    <source>
        <dbReference type="SAM" id="Phobius"/>
    </source>
</evidence>
<dbReference type="Pfam" id="PF04307">
    <property type="entry name" value="YdjM"/>
    <property type="match status" value="1"/>
</dbReference>
<feature type="transmembrane region" description="Helical" evidence="1">
    <location>
        <begin position="6"/>
        <end position="22"/>
    </location>
</feature>
<keyword evidence="3" id="KW-1185">Reference proteome</keyword>
<dbReference type="GO" id="GO:0016787">
    <property type="term" value="F:hydrolase activity"/>
    <property type="evidence" value="ECO:0007669"/>
    <property type="project" value="UniProtKB-KW"/>
</dbReference>
<keyword evidence="1" id="KW-1133">Transmembrane helix</keyword>
<feature type="transmembrane region" description="Helical" evidence="1">
    <location>
        <begin position="153"/>
        <end position="173"/>
    </location>
</feature>
<gene>
    <name evidence="2" type="ORF">ACFO0N_01435</name>
</gene>